<dbReference type="EMBL" id="JACHMH010000001">
    <property type="protein sequence ID" value="MBB4676128.1"/>
    <property type="molecule type" value="Genomic_DNA"/>
</dbReference>
<accession>A0A7W7CA60</accession>
<proteinExistence type="predicted"/>
<keyword evidence="2" id="KW-1185">Reference proteome</keyword>
<comment type="caution">
    <text evidence="1">The sequence shown here is derived from an EMBL/GenBank/DDBJ whole genome shotgun (WGS) entry which is preliminary data.</text>
</comment>
<dbReference type="Proteomes" id="UP000533598">
    <property type="component" value="Unassembled WGS sequence"/>
</dbReference>
<protein>
    <submittedName>
        <fullName evidence="1">Uncharacterized protein</fullName>
    </submittedName>
</protein>
<organism evidence="1 2">
    <name type="scientific">Crossiella cryophila</name>
    <dbReference type="NCBI Taxonomy" id="43355"/>
    <lineage>
        <taxon>Bacteria</taxon>
        <taxon>Bacillati</taxon>
        <taxon>Actinomycetota</taxon>
        <taxon>Actinomycetes</taxon>
        <taxon>Pseudonocardiales</taxon>
        <taxon>Pseudonocardiaceae</taxon>
        <taxon>Crossiella</taxon>
    </lineage>
</organism>
<evidence type="ECO:0000313" key="2">
    <source>
        <dbReference type="Proteomes" id="UP000533598"/>
    </source>
</evidence>
<dbReference type="AlphaFoldDB" id="A0A7W7CA60"/>
<name>A0A7W7CA60_9PSEU</name>
<reference evidence="1 2" key="1">
    <citation type="submission" date="2020-08" db="EMBL/GenBank/DDBJ databases">
        <title>Sequencing the genomes of 1000 actinobacteria strains.</title>
        <authorList>
            <person name="Klenk H.-P."/>
        </authorList>
    </citation>
    <scope>NUCLEOTIDE SEQUENCE [LARGE SCALE GENOMIC DNA]</scope>
    <source>
        <strain evidence="1 2">DSM 44230</strain>
    </source>
</reference>
<sequence>MPPISWSGSYLDLSRFFPERADATVAMNTPSATTAIGTPTRAGTGEPLIVGDIIPSPNIAMQTRKTDF</sequence>
<gene>
    <name evidence="1" type="ORF">HNR67_002246</name>
</gene>
<evidence type="ECO:0000313" key="1">
    <source>
        <dbReference type="EMBL" id="MBB4676128.1"/>
    </source>
</evidence>